<evidence type="ECO:0008006" key="4">
    <source>
        <dbReference type="Google" id="ProtNLM"/>
    </source>
</evidence>
<evidence type="ECO:0000313" key="3">
    <source>
        <dbReference type="Proteomes" id="UP000274515"/>
    </source>
</evidence>
<dbReference type="EMBL" id="RSAA01000015">
    <property type="protein sequence ID" value="RRO15681.1"/>
    <property type="molecule type" value="Genomic_DNA"/>
</dbReference>
<reference evidence="2 3" key="1">
    <citation type="submission" date="2018-11" db="EMBL/GenBank/DDBJ databases">
        <title>Saccharopolyspora rhizosphaerae sp. nov., an actinomycete isolated from rhizosphere soil in Thailand.</title>
        <authorList>
            <person name="Intra B."/>
            <person name="Euanorasetr J."/>
            <person name="Take A."/>
            <person name="Inahashi Y."/>
            <person name="Mori M."/>
            <person name="Panbangred W."/>
            <person name="Matsumoto A."/>
        </authorList>
    </citation>
    <scope>NUCLEOTIDE SEQUENCE [LARGE SCALE GENOMIC DNA]</scope>
    <source>
        <strain evidence="2 3">H219</strain>
    </source>
</reference>
<dbReference type="AlphaFoldDB" id="A0A3R8QMJ2"/>
<protein>
    <recommendedName>
        <fullName evidence="4">Succinate dehydrogenase</fullName>
    </recommendedName>
</protein>
<name>A0A3R8QMJ2_9PSEU</name>
<sequence>MSAPASAATGRPRIGARTLRDDRWWLPPLATFLGLMAFVVYGLIRTFMNAWYWVPEHNYLAPFFSPCLSAACVPGASHFGQPFPDLGWLVPPPIFVLPFVLGFRLTCYYYRKAYYRSFWASPPACAVSEPHSRYTGETRFPLILQNAHRYFFYVAMLVAAVLTYDTVIAFKGTDGGVGIGLGTLLMVVNVSLLWAYTLSCHSCRHLIGGRLTHFSRHPVRYWLWTKISWLNGRHMLLAWSSLVSVALVDLYVMLVASGAIADPRLFN</sequence>
<dbReference type="Proteomes" id="UP000274515">
    <property type="component" value="Unassembled WGS sequence"/>
</dbReference>
<evidence type="ECO:0000256" key="1">
    <source>
        <dbReference type="SAM" id="Phobius"/>
    </source>
</evidence>
<keyword evidence="1" id="KW-1133">Transmembrane helix</keyword>
<organism evidence="2 3">
    <name type="scientific">Saccharopolyspora rhizosphaerae</name>
    <dbReference type="NCBI Taxonomy" id="2492662"/>
    <lineage>
        <taxon>Bacteria</taxon>
        <taxon>Bacillati</taxon>
        <taxon>Actinomycetota</taxon>
        <taxon>Actinomycetes</taxon>
        <taxon>Pseudonocardiales</taxon>
        <taxon>Pseudonocardiaceae</taxon>
        <taxon>Saccharopolyspora</taxon>
    </lineage>
</organism>
<feature type="transmembrane region" description="Helical" evidence="1">
    <location>
        <begin position="25"/>
        <end position="47"/>
    </location>
</feature>
<accession>A0A3R8QMJ2</accession>
<keyword evidence="1" id="KW-0472">Membrane</keyword>
<proteinExistence type="predicted"/>
<dbReference type="RefSeq" id="WP_125091478.1">
    <property type="nucleotide sequence ID" value="NZ_RSAA01000015.1"/>
</dbReference>
<keyword evidence="3" id="KW-1185">Reference proteome</keyword>
<comment type="caution">
    <text evidence="2">The sequence shown here is derived from an EMBL/GenBank/DDBJ whole genome shotgun (WGS) entry which is preliminary data.</text>
</comment>
<evidence type="ECO:0000313" key="2">
    <source>
        <dbReference type="EMBL" id="RRO15681.1"/>
    </source>
</evidence>
<feature type="transmembrane region" description="Helical" evidence="1">
    <location>
        <begin position="150"/>
        <end position="170"/>
    </location>
</feature>
<keyword evidence="1" id="KW-0812">Transmembrane</keyword>
<feature type="transmembrane region" description="Helical" evidence="1">
    <location>
        <begin position="89"/>
        <end position="110"/>
    </location>
</feature>
<feature type="transmembrane region" description="Helical" evidence="1">
    <location>
        <begin position="236"/>
        <end position="261"/>
    </location>
</feature>
<gene>
    <name evidence="2" type="ORF">EIL87_16885</name>
</gene>
<feature type="transmembrane region" description="Helical" evidence="1">
    <location>
        <begin position="176"/>
        <end position="196"/>
    </location>
</feature>
<dbReference type="OrthoDB" id="9799243at2"/>